<feature type="domain" description="Translin-associated factor X-interacting protein 1 N-terminal" evidence="4">
    <location>
        <begin position="57"/>
        <end position="157"/>
    </location>
</feature>
<feature type="region of interest" description="Disordered" evidence="3">
    <location>
        <begin position="1"/>
        <end position="30"/>
    </location>
</feature>
<accession>A0ABR2KDW8</accession>
<comment type="caution">
    <text evidence="5">The sequence shown here is derived from an EMBL/GenBank/DDBJ whole genome shotgun (WGS) entry which is preliminary data.</text>
</comment>
<dbReference type="Pfam" id="PF15739">
    <property type="entry name" value="TSNAXIP1_N"/>
    <property type="match status" value="1"/>
</dbReference>
<dbReference type="InterPro" id="IPR032755">
    <property type="entry name" value="TSNAXIP1_N"/>
</dbReference>
<evidence type="ECO:0000256" key="3">
    <source>
        <dbReference type="SAM" id="MobiDB-lite"/>
    </source>
</evidence>
<gene>
    <name evidence="5" type="ORF">M9Y10_033692</name>
</gene>
<evidence type="ECO:0000259" key="4">
    <source>
        <dbReference type="Pfam" id="PF15739"/>
    </source>
</evidence>
<dbReference type="Proteomes" id="UP001470230">
    <property type="component" value="Unassembled WGS sequence"/>
</dbReference>
<organism evidence="5 6">
    <name type="scientific">Tritrichomonas musculus</name>
    <dbReference type="NCBI Taxonomy" id="1915356"/>
    <lineage>
        <taxon>Eukaryota</taxon>
        <taxon>Metamonada</taxon>
        <taxon>Parabasalia</taxon>
        <taxon>Tritrichomonadida</taxon>
        <taxon>Tritrichomonadidae</taxon>
        <taxon>Tritrichomonas</taxon>
    </lineage>
</organism>
<protein>
    <submittedName>
        <fullName evidence="5">Translin-associated factor X-interacting protein 1</fullName>
    </submittedName>
</protein>
<feature type="coiled-coil region" evidence="2">
    <location>
        <begin position="117"/>
        <end position="173"/>
    </location>
</feature>
<dbReference type="EMBL" id="JAPFFF010000005">
    <property type="protein sequence ID" value="KAK8888951.1"/>
    <property type="molecule type" value="Genomic_DNA"/>
</dbReference>
<feature type="coiled-coil region" evidence="2">
    <location>
        <begin position="202"/>
        <end position="299"/>
    </location>
</feature>
<evidence type="ECO:0000256" key="1">
    <source>
        <dbReference type="ARBA" id="ARBA00023054"/>
    </source>
</evidence>
<name>A0ABR2KDW8_9EUKA</name>
<sequence length="331" mass="38466">MNDKIHPPSKPRTTNPRIGNSIHKSTVPHSARAVRSNPPLIHEQNFLEQLQAFIKKENAAAHSDSDRVNVYKRAFEKLINEFTVCRPLISKIKQQYDEMSSSLLEKHREMVTDSSSVTQNEDQFSELVNKMRRAKAKEFKKCNEESEKLLDEMTELRLQRSDLLKQLDEIATQRKELKSVAAAHYELIHQKNSEFSDISAIVKQIENQKIDLAEVIAGLEDNIQQIKCSEEELNEKDALMKKKLEDIQKVENEKKEVLESKLNELRKIEIEVQDMNKDVIGLQREKKAAEERLQSNQHRKESNEIKIKEMLSEYTKRPDTPIVDIVKKMLA</sequence>
<keyword evidence="1 2" id="KW-0175">Coiled coil</keyword>
<keyword evidence="6" id="KW-1185">Reference proteome</keyword>
<proteinExistence type="predicted"/>
<evidence type="ECO:0000313" key="6">
    <source>
        <dbReference type="Proteomes" id="UP001470230"/>
    </source>
</evidence>
<feature type="compositionally biased region" description="Polar residues" evidence="3">
    <location>
        <begin position="11"/>
        <end position="28"/>
    </location>
</feature>
<reference evidence="5 6" key="1">
    <citation type="submission" date="2024-04" db="EMBL/GenBank/DDBJ databases">
        <title>Tritrichomonas musculus Genome.</title>
        <authorList>
            <person name="Alves-Ferreira E."/>
            <person name="Grigg M."/>
            <person name="Lorenzi H."/>
            <person name="Galac M."/>
        </authorList>
    </citation>
    <scope>NUCLEOTIDE SEQUENCE [LARGE SCALE GENOMIC DNA]</scope>
    <source>
        <strain evidence="5 6">EAF2021</strain>
    </source>
</reference>
<evidence type="ECO:0000256" key="2">
    <source>
        <dbReference type="SAM" id="Coils"/>
    </source>
</evidence>
<evidence type="ECO:0000313" key="5">
    <source>
        <dbReference type="EMBL" id="KAK8888951.1"/>
    </source>
</evidence>